<evidence type="ECO:0000259" key="1">
    <source>
        <dbReference type="Pfam" id="PF01261"/>
    </source>
</evidence>
<dbReference type="Pfam" id="PF01261">
    <property type="entry name" value="AP_endonuc_2"/>
    <property type="match status" value="1"/>
</dbReference>
<dbReference type="SUPFAM" id="SSF51658">
    <property type="entry name" value="Xylose isomerase-like"/>
    <property type="match status" value="1"/>
</dbReference>
<sequence>MSARLALQLYTFNHTPVLTERLALAAACGYQWVESEGLHGLPVADFLAALQEHGLQLASMHADLSELKRLPELKQVLRQTGCQQLVMPWLDEPERPVDRAGWLQLAQGLQQLAQELKADGVQLSYHNHAFEFARLSDHETVLDLLLAEAPDLNWQADVAWVVRAGEDPAFWLQRYADRLQSVHVKDYTGPGGNPPENDWATLGEGLVPWPTLLPILQPRSGTWIVEHDQPVDPARTARQGLSFLQQHLN</sequence>
<evidence type="ECO:0000313" key="2">
    <source>
        <dbReference type="EMBL" id="NLR76672.1"/>
    </source>
</evidence>
<dbReference type="PANTHER" id="PTHR12110:SF41">
    <property type="entry name" value="INOSOSE DEHYDRATASE"/>
    <property type="match status" value="1"/>
</dbReference>
<keyword evidence="3" id="KW-1185">Reference proteome</keyword>
<dbReference type="GO" id="GO:0016853">
    <property type="term" value="F:isomerase activity"/>
    <property type="evidence" value="ECO:0007669"/>
    <property type="project" value="UniProtKB-KW"/>
</dbReference>
<dbReference type="Proteomes" id="UP000587991">
    <property type="component" value="Unassembled WGS sequence"/>
</dbReference>
<dbReference type="AlphaFoldDB" id="A0A847SL61"/>
<name>A0A847SL61_9NEIS</name>
<gene>
    <name evidence="2" type="ORF">HF682_16005</name>
</gene>
<organism evidence="2 3">
    <name type="scientific">Leeia aquatica</name>
    <dbReference type="NCBI Taxonomy" id="2725557"/>
    <lineage>
        <taxon>Bacteria</taxon>
        <taxon>Pseudomonadati</taxon>
        <taxon>Pseudomonadota</taxon>
        <taxon>Betaproteobacteria</taxon>
        <taxon>Neisseriales</taxon>
        <taxon>Leeiaceae</taxon>
        <taxon>Leeia</taxon>
    </lineage>
</organism>
<keyword evidence="2" id="KW-0413">Isomerase</keyword>
<reference evidence="2 3" key="1">
    <citation type="submission" date="2020-04" db="EMBL/GenBank/DDBJ databases">
        <title>Draft genome of Leeia sp. IMCC25680.</title>
        <authorList>
            <person name="Song J."/>
            <person name="Cho J.-C."/>
        </authorList>
    </citation>
    <scope>NUCLEOTIDE SEQUENCE [LARGE SCALE GENOMIC DNA]</scope>
    <source>
        <strain evidence="2 3">IMCC25680</strain>
    </source>
</reference>
<protein>
    <submittedName>
        <fullName evidence="2">Sugar phosphate isomerase/epimerase</fullName>
    </submittedName>
</protein>
<feature type="domain" description="Xylose isomerase-like TIM barrel" evidence="1">
    <location>
        <begin position="22"/>
        <end position="246"/>
    </location>
</feature>
<dbReference type="InterPro" id="IPR036237">
    <property type="entry name" value="Xyl_isomerase-like_sf"/>
</dbReference>
<dbReference type="RefSeq" id="WP_168878338.1">
    <property type="nucleotide sequence ID" value="NZ_JABAIM010000004.1"/>
</dbReference>
<dbReference type="EMBL" id="JABAIM010000004">
    <property type="protein sequence ID" value="NLR76672.1"/>
    <property type="molecule type" value="Genomic_DNA"/>
</dbReference>
<evidence type="ECO:0000313" key="3">
    <source>
        <dbReference type="Proteomes" id="UP000587991"/>
    </source>
</evidence>
<dbReference type="InterPro" id="IPR050312">
    <property type="entry name" value="IolE/XylAMocC-like"/>
</dbReference>
<proteinExistence type="predicted"/>
<accession>A0A847SL61</accession>
<comment type="caution">
    <text evidence="2">The sequence shown here is derived from an EMBL/GenBank/DDBJ whole genome shotgun (WGS) entry which is preliminary data.</text>
</comment>
<dbReference type="PANTHER" id="PTHR12110">
    <property type="entry name" value="HYDROXYPYRUVATE ISOMERASE"/>
    <property type="match status" value="1"/>
</dbReference>
<dbReference type="Gene3D" id="3.20.20.150">
    <property type="entry name" value="Divalent-metal-dependent TIM barrel enzymes"/>
    <property type="match status" value="1"/>
</dbReference>
<dbReference type="InterPro" id="IPR013022">
    <property type="entry name" value="Xyl_isomerase-like_TIM-brl"/>
</dbReference>